<dbReference type="Gene3D" id="1.10.150.130">
    <property type="match status" value="1"/>
</dbReference>
<dbReference type="EMBL" id="JADPMV010000001">
    <property type="protein sequence ID" value="MBS7661657.1"/>
    <property type="molecule type" value="Genomic_DNA"/>
</dbReference>
<evidence type="ECO:0000259" key="6">
    <source>
        <dbReference type="Pfam" id="PF22022"/>
    </source>
</evidence>
<dbReference type="InterPro" id="IPR011010">
    <property type="entry name" value="DNA_brk_join_enz"/>
</dbReference>
<evidence type="ECO:0000259" key="5">
    <source>
        <dbReference type="Pfam" id="PF13356"/>
    </source>
</evidence>
<keyword evidence="8" id="KW-1185">Reference proteome</keyword>
<comment type="caution">
    <text evidence="7">The sequence shown here is derived from an EMBL/GenBank/DDBJ whole genome shotgun (WGS) entry which is preliminary data.</text>
</comment>
<dbReference type="Gene3D" id="1.10.443.10">
    <property type="entry name" value="Intergrase catalytic core"/>
    <property type="match status" value="1"/>
</dbReference>
<dbReference type="InterPro" id="IPR025166">
    <property type="entry name" value="Integrase_DNA_bind_dom"/>
</dbReference>
<dbReference type="InterPro" id="IPR053876">
    <property type="entry name" value="Phage_int_M"/>
</dbReference>
<name>A0ABS5PYT6_9PSED</name>
<keyword evidence="2" id="KW-0229">DNA integration</keyword>
<reference evidence="7 8" key="1">
    <citation type="journal article" date="2021" name="Syst. Appl. Microbiol.">
        <title>Pseudomonas lalucatii sp. nov. isolated from Vallgornera, a karstic cave in Mallorca, Western Mediterranean.</title>
        <authorList>
            <person name="Busquets A."/>
            <person name="Mulet M."/>
            <person name="Gomila M."/>
            <person name="Garcia-Valdes E."/>
        </authorList>
    </citation>
    <scope>NUCLEOTIDE SEQUENCE [LARGE SCALE GENOMIC DNA]</scope>
    <source>
        <strain evidence="7 8">R1b54</strain>
    </source>
</reference>
<feature type="domain" description="Phage integrase central" evidence="6">
    <location>
        <begin position="86"/>
        <end position="175"/>
    </location>
</feature>
<dbReference type="SUPFAM" id="SSF56349">
    <property type="entry name" value="DNA breaking-rejoining enzymes"/>
    <property type="match status" value="1"/>
</dbReference>
<dbReference type="Gene3D" id="3.30.160.390">
    <property type="entry name" value="Integrase, DNA-binding domain"/>
    <property type="match status" value="1"/>
</dbReference>
<dbReference type="Proteomes" id="UP001196601">
    <property type="component" value="Unassembled WGS sequence"/>
</dbReference>
<evidence type="ECO:0000313" key="8">
    <source>
        <dbReference type="Proteomes" id="UP001196601"/>
    </source>
</evidence>
<organism evidence="7 8">
    <name type="scientific">Pseudomonas lalucatii</name>
    <dbReference type="NCBI Taxonomy" id="1424203"/>
    <lineage>
        <taxon>Bacteria</taxon>
        <taxon>Pseudomonadati</taxon>
        <taxon>Pseudomonadota</taxon>
        <taxon>Gammaproteobacteria</taxon>
        <taxon>Pseudomonadales</taxon>
        <taxon>Pseudomonadaceae</taxon>
        <taxon>Pseudomonas</taxon>
    </lineage>
</organism>
<dbReference type="PANTHER" id="PTHR30629">
    <property type="entry name" value="PROPHAGE INTEGRASE"/>
    <property type="match status" value="1"/>
</dbReference>
<evidence type="ECO:0000256" key="1">
    <source>
        <dbReference type="ARBA" id="ARBA00008857"/>
    </source>
</evidence>
<dbReference type="PANTHER" id="PTHR30629:SF2">
    <property type="entry name" value="PROPHAGE INTEGRASE INTS-RELATED"/>
    <property type="match status" value="1"/>
</dbReference>
<dbReference type="Pfam" id="PF13356">
    <property type="entry name" value="Arm-DNA-bind_3"/>
    <property type="match status" value="1"/>
</dbReference>
<keyword evidence="3" id="KW-0238">DNA-binding</keyword>
<comment type="similarity">
    <text evidence="1">Belongs to the 'phage' integrase family.</text>
</comment>
<dbReference type="InterPro" id="IPR010998">
    <property type="entry name" value="Integrase_recombinase_N"/>
</dbReference>
<dbReference type="RefSeq" id="WP_213638982.1">
    <property type="nucleotide sequence ID" value="NZ_JADPMV010000001.1"/>
</dbReference>
<feature type="domain" description="Integrase DNA-binding" evidence="5">
    <location>
        <begin position="2"/>
        <end position="76"/>
    </location>
</feature>
<protein>
    <submittedName>
        <fullName evidence="7">Integrase family protein</fullName>
    </submittedName>
</protein>
<sequence>MLTEKQIRAIKPSEKEFTVSDGRSARGEGVLMLRVRPNGTKEFYFQRRQGSKKIKIKLGTWPSLSLTEARDKSREEKEVRLSTGTFGDLMDSYVAKLKAEGAATAKHVEWSFKRYVSEPFPSLVTRPAVMIGPAEIRDILARMIANGVTTQTNRLRSRLHAAFQFAMRQEFNPRNYLKDEVRFGLQSNPVASIPVQADWEQPGDRALSVKELATLWNLLPEHLSLTTAELLKFLIAAGGQRPEQLLQSERALYLADHVTIRSKKGVEGERSLHVVPMNKLMKGCLRVMDEISTTSAYPFQGKIEGQSLNVQSLSRAVTKLYGRHADKFDAPFTLRDLRRTCKTLMGKAGLDKQLRDRIQGHAFNDVSAKHYDRYDYFKEKKRGLDRWAIWLEKNVIGQKR</sequence>
<dbReference type="InterPro" id="IPR038488">
    <property type="entry name" value="Integrase_DNA-bd_sf"/>
</dbReference>
<accession>A0ABS5PYT6</accession>
<evidence type="ECO:0000256" key="3">
    <source>
        <dbReference type="ARBA" id="ARBA00023125"/>
    </source>
</evidence>
<keyword evidence="4" id="KW-0233">DNA recombination</keyword>
<dbReference type="InterPro" id="IPR050808">
    <property type="entry name" value="Phage_Integrase"/>
</dbReference>
<dbReference type="Pfam" id="PF22022">
    <property type="entry name" value="Phage_int_M"/>
    <property type="match status" value="1"/>
</dbReference>
<gene>
    <name evidence="7" type="ORF">I0D00_06820</name>
</gene>
<proteinExistence type="inferred from homology"/>
<evidence type="ECO:0000313" key="7">
    <source>
        <dbReference type="EMBL" id="MBS7661657.1"/>
    </source>
</evidence>
<dbReference type="InterPro" id="IPR013762">
    <property type="entry name" value="Integrase-like_cat_sf"/>
</dbReference>
<evidence type="ECO:0000256" key="4">
    <source>
        <dbReference type="ARBA" id="ARBA00023172"/>
    </source>
</evidence>
<evidence type="ECO:0000256" key="2">
    <source>
        <dbReference type="ARBA" id="ARBA00022908"/>
    </source>
</evidence>